<evidence type="ECO:0000313" key="3">
    <source>
        <dbReference type="EMBL" id="TIX50464.1"/>
    </source>
</evidence>
<comment type="caution">
    <text evidence="3">The sequence shown here is derived from an EMBL/GenBank/DDBJ whole genome shotgun (WGS) entry which is preliminary data.</text>
</comment>
<accession>A0A4T3F0K7</accession>
<feature type="region of interest" description="Disordered" evidence="1">
    <location>
        <begin position="1"/>
        <end position="20"/>
    </location>
</feature>
<dbReference type="Proteomes" id="UP000309389">
    <property type="component" value="Unassembled WGS sequence"/>
</dbReference>
<dbReference type="RefSeq" id="WP_136693485.1">
    <property type="nucleotide sequence ID" value="NZ_SSHH01000002.1"/>
</dbReference>
<gene>
    <name evidence="3" type="ORF">E5222_09325</name>
</gene>
<keyword evidence="2" id="KW-0472">Membrane</keyword>
<feature type="compositionally biased region" description="Basic and acidic residues" evidence="1">
    <location>
        <begin position="1"/>
        <end position="13"/>
    </location>
</feature>
<organism evidence="3 4">
    <name type="scientific">Alteraurantiacibacter aquimixticola</name>
    <dbReference type="NCBI Taxonomy" id="2489173"/>
    <lineage>
        <taxon>Bacteria</taxon>
        <taxon>Pseudomonadati</taxon>
        <taxon>Pseudomonadota</taxon>
        <taxon>Alphaproteobacteria</taxon>
        <taxon>Sphingomonadales</taxon>
        <taxon>Erythrobacteraceae</taxon>
        <taxon>Alteraurantiacibacter</taxon>
    </lineage>
</organism>
<keyword evidence="4" id="KW-1185">Reference proteome</keyword>
<evidence type="ECO:0000256" key="1">
    <source>
        <dbReference type="SAM" id="MobiDB-lite"/>
    </source>
</evidence>
<dbReference type="AlphaFoldDB" id="A0A4T3F0K7"/>
<feature type="transmembrane region" description="Helical" evidence="2">
    <location>
        <begin position="27"/>
        <end position="46"/>
    </location>
</feature>
<evidence type="ECO:0000256" key="2">
    <source>
        <dbReference type="SAM" id="Phobius"/>
    </source>
</evidence>
<name>A0A4T3F0K7_9SPHN</name>
<evidence type="ECO:0000313" key="4">
    <source>
        <dbReference type="Proteomes" id="UP000309389"/>
    </source>
</evidence>
<proteinExistence type="predicted"/>
<keyword evidence="2" id="KW-1133">Transmembrane helix</keyword>
<protein>
    <submittedName>
        <fullName evidence="3">Uncharacterized protein</fullName>
    </submittedName>
</protein>
<feature type="transmembrane region" description="Helical" evidence="2">
    <location>
        <begin position="52"/>
        <end position="70"/>
    </location>
</feature>
<keyword evidence="2" id="KW-0812">Transmembrane</keyword>
<sequence length="74" mass="8318">MEEPHVNKDETSRTADAPPSRTVTKRIAMIGGVIGLATLVYELATFESWLELTPPLAIILLSYGMYEGYFQRRT</sequence>
<dbReference type="EMBL" id="SSHH01000002">
    <property type="protein sequence ID" value="TIX50464.1"/>
    <property type="molecule type" value="Genomic_DNA"/>
</dbReference>
<reference evidence="3 4" key="1">
    <citation type="submission" date="2019-04" db="EMBL/GenBank/DDBJ databases">
        <title>Altererythrobacter aquimixticola sp. nov., isolated from sediment of junction between the ocean and a freshwater spring.</title>
        <authorList>
            <person name="Yoon J.-H."/>
        </authorList>
    </citation>
    <scope>NUCLEOTIDE SEQUENCE [LARGE SCALE GENOMIC DNA]</scope>
    <source>
        <strain evidence="3 4">SSKS-13</strain>
    </source>
</reference>